<comment type="caution">
    <text evidence="2">The sequence shown here is derived from an EMBL/GenBank/DDBJ whole genome shotgun (WGS) entry which is preliminary data.</text>
</comment>
<name>A0AAV0CUG5_9ASTE</name>
<dbReference type="AlphaFoldDB" id="A0AAV0CUG5"/>
<evidence type="ECO:0000313" key="3">
    <source>
        <dbReference type="Proteomes" id="UP001152523"/>
    </source>
</evidence>
<reference evidence="2" key="1">
    <citation type="submission" date="2022-07" db="EMBL/GenBank/DDBJ databases">
        <authorList>
            <person name="Macas J."/>
            <person name="Novak P."/>
            <person name="Neumann P."/>
        </authorList>
    </citation>
    <scope>NUCLEOTIDE SEQUENCE</scope>
</reference>
<accession>A0AAV0CUG5</accession>
<proteinExistence type="predicted"/>
<dbReference type="Proteomes" id="UP001152523">
    <property type="component" value="Unassembled WGS sequence"/>
</dbReference>
<dbReference type="PANTHER" id="PTHR31286:SF180">
    <property type="entry name" value="OS10G0362600 PROTEIN"/>
    <property type="match status" value="1"/>
</dbReference>
<evidence type="ECO:0000313" key="2">
    <source>
        <dbReference type="EMBL" id="CAH9085010.1"/>
    </source>
</evidence>
<keyword evidence="3" id="KW-1185">Reference proteome</keyword>
<sequence>MTNAAAAAVVTPLIPSDKNVWKKKSFAEVLSGSSEQPFLAKTHHRHKGLLVVQFPDYEARTLEERHKRSLVGYFFKGRPNLSVIRKSFEVIGFAGVFQLGVIDPKHVLIRFDSDEDFIRCWDRQSWSIHGHLMRVTKWTPAFQPNVGATGGSSLDRF</sequence>
<organism evidence="2 3">
    <name type="scientific">Cuscuta epithymum</name>
    <dbReference type="NCBI Taxonomy" id="186058"/>
    <lineage>
        <taxon>Eukaryota</taxon>
        <taxon>Viridiplantae</taxon>
        <taxon>Streptophyta</taxon>
        <taxon>Embryophyta</taxon>
        <taxon>Tracheophyta</taxon>
        <taxon>Spermatophyta</taxon>
        <taxon>Magnoliopsida</taxon>
        <taxon>eudicotyledons</taxon>
        <taxon>Gunneridae</taxon>
        <taxon>Pentapetalae</taxon>
        <taxon>asterids</taxon>
        <taxon>lamiids</taxon>
        <taxon>Solanales</taxon>
        <taxon>Convolvulaceae</taxon>
        <taxon>Cuscuteae</taxon>
        <taxon>Cuscuta</taxon>
        <taxon>Cuscuta subgen. Cuscuta</taxon>
    </lineage>
</organism>
<dbReference type="Pfam" id="PF14111">
    <property type="entry name" value="DUF4283"/>
    <property type="match status" value="1"/>
</dbReference>
<dbReference type="EMBL" id="CAMAPF010000049">
    <property type="protein sequence ID" value="CAH9085010.1"/>
    <property type="molecule type" value="Genomic_DNA"/>
</dbReference>
<protein>
    <recommendedName>
        <fullName evidence="1">DUF4283 domain-containing protein</fullName>
    </recommendedName>
</protein>
<evidence type="ECO:0000259" key="1">
    <source>
        <dbReference type="Pfam" id="PF14111"/>
    </source>
</evidence>
<feature type="domain" description="DUF4283" evidence="1">
    <location>
        <begin position="63"/>
        <end position="145"/>
    </location>
</feature>
<dbReference type="InterPro" id="IPR040256">
    <property type="entry name" value="At4g02000-like"/>
</dbReference>
<gene>
    <name evidence="2" type="ORF">CEPIT_LOCUS9134</name>
</gene>
<dbReference type="PANTHER" id="PTHR31286">
    <property type="entry name" value="GLYCINE-RICH CELL WALL STRUCTURAL PROTEIN 1.8-LIKE"/>
    <property type="match status" value="1"/>
</dbReference>
<dbReference type="InterPro" id="IPR025558">
    <property type="entry name" value="DUF4283"/>
</dbReference>